<sequence length="58" mass="6878">MTNINEIVAELNDNIKQLQELDIKIWDDENPEWRLSSFEYNSGLDKVFFKCIEEGVNE</sequence>
<evidence type="ECO:0000313" key="1">
    <source>
        <dbReference type="EMBL" id="SFG29654.1"/>
    </source>
</evidence>
<protein>
    <submittedName>
        <fullName evidence="1">Uncharacterized protein</fullName>
    </submittedName>
</protein>
<dbReference type="Proteomes" id="UP000182135">
    <property type="component" value="Unassembled WGS sequence"/>
</dbReference>
<gene>
    <name evidence="1" type="ORF">SAMN04487885_14611</name>
</gene>
<name>A0A1I2QMP7_9CLOT</name>
<accession>A0A1I2QMP7</accession>
<proteinExistence type="predicted"/>
<dbReference type="STRING" id="1529.SAMN04487885_14611"/>
<keyword evidence="2" id="KW-1185">Reference proteome</keyword>
<evidence type="ECO:0000313" key="2">
    <source>
        <dbReference type="Proteomes" id="UP000182135"/>
    </source>
</evidence>
<dbReference type="AlphaFoldDB" id="A0A1I2QMP7"/>
<dbReference type="RefSeq" id="WP_143081373.1">
    <property type="nucleotide sequence ID" value="NZ_CABMJC010000002.1"/>
</dbReference>
<organism evidence="1 2">
    <name type="scientific">Clostridium cadaveris</name>
    <dbReference type="NCBI Taxonomy" id="1529"/>
    <lineage>
        <taxon>Bacteria</taxon>
        <taxon>Bacillati</taxon>
        <taxon>Bacillota</taxon>
        <taxon>Clostridia</taxon>
        <taxon>Eubacteriales</taxon>
        <taxon>Clostridiaceae</taxon>
        <taxon>Clostridium</taxon>
    </lineage>
</organism>
<dbReference type="EMBL" id="FOOE01000046">
    <property type="protein sequence ID" value="SFG29654.1"/>
    <property type="molecule type" value="Genomic_DNA"/>
</dbReference>
<reference evidence="1 2" key="1">
    <citation type="submission" date="2016-10" db="EMBL/GenBank/DDBJ databases">
        <authorList>
            <person name="de Groot N.N."/>
        </authorList>
    </citation>
    <scope>NUCLEOTIDE SEQUENCE [LARGE SCALE GENOMIC DNA]</scope>
    <source>
        <strain evidence="1 2">NLAE-zl-G419</strain>
    </source>
</reference>